<evidence type="ECO:0000313" key="3">
    <source>
        <dbReference type="EMBL" id="OGZ69816.1"/>
    </source>
</evidence>
<organism evidence="3 4">
    <name type="scientific">Candidatus Staskawiczbacteria bacterium RIFCSPHIGHO2_12_FULL_38_11</name>
    <dbReference type="NCBI Taxonomy" id="1802209"/>
    <lineage>
        <taxon>Bacteria</taxon>
        <taxon>Candidatus Staskawicziibacteriota</taxon>
    </lineage>
</organism>
<sequence>MRKSAESGFIHIVAIIILLAGLVGGMYLVQHPQIFQPKASNEGTRIEFVNDQGAAITSTTSQNVKVKLIYVVPTVQGVSTTRLLAQASTPDDPTLPWSDAEITDWIQRNQANINQPTPPGITRQYPDLLASLGTRAGIVAAFQLYVRDTGGNIPPSLDELSRWATAGYATTTGPGTLPTTLTLSPSGEITSLPDGFIRIAWTDAPSGAQLALRRENGGGWQTAPISVATSSTTAQLAMGDTLGVEIRNASGATLASGSVHLSAPATFPTHFKIANSQEELASSRDEVFDQNGKIKEWTLTPGPGGKTVYAQFKVNGTWEQSVSASIGLVFSESSTASSSAKLFLKADKTEVGVNQEVKVNLYALTSDAANLFNAKINFPKDLLEVTSIETSTLSEIKSIEEVYDNNTGTISIVGGVPNPGIKTTGEGILMATIIMKTKASGSAKITFDASSQILKNSDNSNILSQRDGITISIDQNFISRIISGIGSNTSQSGSSGTNQGAISSGTVAAGSGDGNGDKKVDLIDLSILMSDFNQTSGIRLGIDMNKDGVINSFDSSTLTNRLIQDGVIKGN</sequence>
<feature type="compositionally biased region" description="Low complexity" evidence="1">
    <location>
        <begin position="488"/>
        <end position="500"/>
    </location>
</feature>
<reference evidence="3 4" key="1">
    <citation type="journal article" date="2016" name="Nat. Commun.">
        <title>Thousands of microbial genomes shed light on interconnected biogeochemical processes in an aquifer system.</title>
        <authorList>
            <person name="Anantharaman K."/>
            <person name="Brown C.T."/>
            <person name="Hug L.A."/>
            <person name="Sharon I."/>
            <person name="Castelle C.J."/>
            <person name="Probst A.J."/>
            <person name="Thomas B.C."/>
            <person name="Singh A."/>
            <person name="Wilkins M.J."/>
            <person name="Karaoz U."/>
            <person name="Brodie E.L."/>
            <person name="Williams K.H."/>
            <person name="Hubbard S.S."/>
            <person name="Banfield J.F."/>
        </authorList>
    </citation>
    <scope>NUCLEOTIDE SEQUENCE [LARGE SCALE GENOMIC DNA]</scope>
</reference>
<evidence type="ECO:0000313" key="4">
    <source>
        <dbReference type="Proteomes" id="UP000179214"/>
    </source>
</evidence>
<dbReference type="Gene3D" id="1.10.1330.10">
    <property type="entry name" value="Dockerin domain"/>
    <property type="match status" value="1"/>
</dbReference>
<evidence type="ECO:0000256" key="2">
    <source>
        <dbReference type="SAM" id="Phobius"/>
    </source>
</evidence>
<gene>
    <name evidence="3" type="ORF">A3F47_01625</name>
</gene>
<dbReference type="InterPro" id="IPR018247">
    <property type="entry name" value="EF_Hand_1_Ca_BS"/>
</dbReference>
<keyword evidence="2" id="KW-0812">Transmembrane</keyword>
<accession>A0A1G2I4T1</accession>
<feature type="region of interest" description="Disordered" evidence="1">
    <location>
        <begin position="488"/>
        <end position="510"/>
    </location>
</feature>
<dbReference type="EMBL" id="MHOV01000026">
    <property type="protein sequence ID" value="OGZ69816.1"/>
    <property type="molecule type" value="Genomic_DNA"/>
</dbReference>
<dbReference type="CDD" id="cd08547">
    <property type="entry name" value="Type_II_cohesin"/>
    <property type="match status" value="1"/>
</dbReference>
<proteinExistence type="predicted"/>
<evidence type="ECO:0000256" key="1">
    <source>
        <dbReference type="SAM" id="MobiDB-lite"/>
    </source>
</evidence>
<dbReference type="InterPro" id="IPR036439">
    <property type="entry name" value="Dockerin_dom_sf"/>
</dbReference>
<dbReference type="SUPFAM" id="SSF49384">
    <property type="entry name" value="Carbohydrate-binding domain"/>
    <property type="match status" value="1"/>
</dbReference>
<evidence type="ECO:0008006" key="5">
    <source>
        <dbReference type="Google" id="ProtNLM"/>
    </source>
</evidence>
<feature type="transmembrane region" description="Helical" evidence="2">
    <location>
        <begin position="9"/>
        <end position="29"/>
    </location>
</feature>
<keyword evidence="2" id="KW-0472">Membrane</keyword>
<dbReference type="GO" id="GO:0004553">
    <property type="term" value="F:hydrolase activity, hydrolyzing O-glycosyl compounds"/>
    <property type="evidence" value="ECO:0007669"/>
    <property type="project" value="InterPro"/>
</dbReference>
<protein>
    <recommendedName>
        <fullName evidence="5">Dockerin domain-containing protein</fullName>
    </recommendedName>
</protein>
<dbReference type="AlphaFoldDB" id="A0A1G2I4T1"/>
<dbReference type="GO" id="GO:0000272">
    <property type="term" value="P:polysaccharide catabolic process"/>
    <property type="evidence" value="ECO:0007669"/>
    <property type="project" value="InterPro"/>
</dbReference>
<dbReference type="PROSITE" id="PS00018">
    <property type="entry name" value="EF_HAND_1"/>
    <property type="match status" value="1"/>
</dbReference>
<dbReference type="Proteomes" id="UP000179214">
    <property type="component" value="Unassembled WGS sequence"/>
</dbReference>
<dbReference type="InterPro" id="IPR002105">
    <property type="entry name" value="Dockerin_1_rpt"/>
</dbReference>
<dbReference type="Gene3D" id="2.60.40.680">
    <property type="match status" value="1"/>
</dbReference>
<keyword evidence="2" id="KW-1133">Transmembrane helix</keyword>
<comment type="caution">
    <text evidence="3">The sequence shown here is derived from an EMBL/GenBank/DDBJ whole genome shotgun (WGS) entry which is preliminary data.</text>
</comment>
<dbReference type="SUPFAM" id="SSF63446">
    <property type="entry name" value="Type I dockerin domain"/>
    <property type="match status" value="1"/>
</dbReference>
<dbReference type="InterPro" id="IPR008965">
    <property type="entry name" value="CBM2/CBM3_carb-bd_dom_sf"/>
</dbReference>
<dbReference type="GO" id="GO:0030246">
    <property type="term" value="F:carbohydrate binding"/>
    <property type="evidence" value="ECO:0007669"/>
    <property type="project" value="InterPro"/>
</dbReference>
<name>A0A1G2I4T1_9BACT</name>
<dbReference type="Pfam" id="PF00404">
    <property type="entry name" value="Dockerin_1"/>
    <property type="match status" value="1"/>
</dbReference>